<dbReference type="Proteomes" id="UP001157440">
    <property type="component" value="Unassembled WGS sequence"/>
</dbReference>
<sequence length="102" mass="10864">MATKGSGLPRALSLSWASCDPAGMSKPLYPVEDGPGAGRYVDVVVRVMVGPRRSTVLVERQGEPASLYETREHGRETDGLGDAVEAAVREGLARLPQSSRVE</sequence>
<gene>
    <name evidence="1" type="ORF">GCM10007890_32690</name>
</gene>
<evidence type="ECO:0000313" key="1">
    <source>
        <dbReference type="EMBL" id="GLS71256.1"/>
    </source>
</evidence>
<comment type="caution">
    <text evidence="1">The sequence shown here is derived from an EMBL/GenBank/DDBJ whole genome shotgun (WGS) entry which is preliminary data.</text>
</comment>
<keyword evidence="2" id="KW-1185">Reference proteome</keyword>
<organism evidence="1 2">
    <name type="scientific">Methylobacterium tardum</name>
    <dbReference type="NCBI Taxonomy" id="374432"/>
    <lineage>
        <taxon>Bacteria</taxon>
        <taxon>Pseudomonadati</taxon>
        <taxon>Pseudomonadota</taxon>
        <taxon>Alphaproteobacteria</taxon>
        <taxon>Hyphomicrobiales</taxon>
        <taxon>Methylobacteriaceae</taxon>
        <taxon>Methylobacterium</taxon>
    </lineage>
</organism>
<proteinExistence type="predicted"/>
<name>A0AA37TCM5_9HYPH</name>
<reference evidence="2" key="1">
    <citation type="journal article" date="2019" name="Int. J. Syst. Evol. Microbiol.">
        <title>The Global Catalogue of Microorganisms (GCM) 10K type strain sequencing project: providing services to taxonomists for standard genome sequencing and annotation.</title>
        <authorList>
            <consortium name="The Broad Institute Genomics Platform"/>
            <consortium name="The Broad Institute Genome Sequencing Center for Infectious Disease"/>
            <person name="Wu L."/>
            <person name="Ma J."/>
        </authorList>
    </citation>
    <scope>NUCLEOTIDE SEQUENCE [LARGE SCALE GENOMIC DNA]</scope>
    <source>
        <strain evidence="2">NBRC 103632</strain>
    </source>
</reference>
<dbReference type="EMBL" id="BSPL01000017">
    <property type="protein sequence ID" value="GLS71256.1"/>
    <property type="molecule type" value="Genomic_DNA"/>
</dbReference>
<dbReference type="AlphaFoldDB" id="A0AA37TCM5"/>
<protein>
    <submittedName>
        <fullName evidence="1">Uncharacterized protein</fullName>
    </submittedName>
</protein>
<evidence type="ECO:0000313" key="2">
    <source>
        <dbReference type="Proteomes" id="UP001157440"/>
    </source>
</evidence>
<accession>A0AA37TCM5</accession>